<feature type="coiled-coil region" evidence="1">
    <location>
        <begin position="64"/>
        <end position="403"/>
    </location>
</feature>
<accession>A0AAJ0BX50</accession>
<evidence type="ECO:0000256" key="1">
    <source>
        <dbReference type="SAM" id="Coils"/>
    </source>
</evidence>
<sequence length="808" mass="89071">MGAPDHEPAAQMVDNVVRAIQNLTTDANYKIVSEVFNEVIFLKDRNNKLSVAQRETFEEYRHFRNELEERVDAKDKEINQLNDAKAVLTAEKTSLESQVEQKEKEITDLTDTKTRLEGEKTALESTVETKNKEVADLTEAKTQLTDEKAALQSTLEEKAKEIQELTETKARLEGEKSDLESTVEAKDKEIGELNAAKTQLADEKASLESQLQEKTKELAELTDAKTKLEEEKAALDTKLEEKEKELTELVDAKSKLETEVAELKEAKSKLEKDLEEANKKLEDQRKEAEDAAAAAAKEISSLQEKIAEKDAELKGVREELSSLQGELKEMTEKAEGETSRANTLQGELDTVTAKANDATARVEFLELELKVVTGKAEEANATVDRLQSELREKIERLTELEGYRVALKSESEDAYVEILDRIWTHIAGLVETQFRQDLDPGVLADASCWAKLRACEHLKHPRQMPLPQSNTSAAKQMRVAAVLAVLSRSLHRHVFRPVYLIDDEDGGAATPTGHGAHGSHGVHGHGAHGAAGGHRDSLARLLQVLDADSPAREAHFRATLLAALPERQRASAARRARTVAREVSWLVQELLGAAQYDSFCGRLEAACTLACAQWMRIQRSSVRIEAYFGPPYDHYDWQVLPLPQFDGDGGRDGGREVVVRHDGDGEGALLDDNDDVVVEVGRPAADEDEPRPRPRRRVRTTTEDNGTAVEVVDDDDDEEGPELGPEDIMLVVWPSMCAVEGGQLESITQGLVISKDQVRAAQEELRGRGRNKPSTKRARTLSMPGRGVSGSVGKSFLAAGDGGASNNG</sequence>
<feature type="region of interest" description="Disordered" evidence="2">
    <location>
        <begin position="510"/>
        <end position="533"/>
    </location>
</feature>
<dbReference type="EMBL" id="MU839013">
    <property type="protein sequence ID" value="KAK1765925.1"/>
    <property type="molecule type" value="Genomic_DNA"/>
</dbReference>
<feature type="region of interest" description="Disordered" evidence="2">
    <location>
        <begin position="681"/>
        <end position="723"/>
    </location>
</feature>
<evidence type="ECO:0000313" key="4">
    <source>
        <dbReference type="Proteomes" id="UP001244011"/>
    </source>
</evidence>
<proteinExistence type="predicted"/>
<dbReference type="RefSeq" id="XP_060282138.1">
    <property type="nucleotide sequence ID" value="XM_060426143.1"/>
</dbReference>
<reference evidence="3" key="1">
    <citation type="submission" date="2023-06" db="EMBL/GenBank/DDBJ databases">
        <title>Genome-scale phylogeny and comparative genomics of the fungal order Sordariales.</title>
        <authorList>
            <consortium name="Lawrence Berkeley National Laboratory"/>
            <person name="Hensen N."/>
            <person name="Bonometti L."/>
            <person name="Westerberg I."/>
            <person name="Brannstrom I.O."/>
            <person name="Guillou S."/>
            <person name="Cros-Aarteil S."/>
            <person name="Calhoun S."/>
            <person name="Haridas S."/>
            <person name="Kuo A."/>
            <person name="Mondo S."/>
            <person name="Pangilinan J."/>
            <person name="Riley R."/>
            <person name="Labutti K."/>
            <person name="Andreopoulos B."/>
            <person name="Lipzen A."/>
            <person name="Chen C."/>
            <person name="Yanf M."/>
            <person name="Daum C."/>
            <person name="Ng V."/>
            <person name="Clum A."/>
            <person name="Steindorff A."/>
            <person name="Ohm R."/>
            <person name="Martin F."/>
            <person name="Silar P."/>
            <person name="Natvig D."/>
            <person name="Lalanne C."/>
            <person name="Gautier V."/>
            <person name="Ament-Velasquez S.L."/>
            <person name="Kruys A."/>
            <person name="Hutchinson M.I."/>
            <person name="Powell A.J."/>
            <person name="Barry K."/>
            <person name="Miller A.N."/>
            <person name="Grigoriev I.V."/>
            <person name="Debuchy R."/>
            <person name="Gladieux P."/>
            <person name="Thoren M.H."/>
            <person name="Johannesson H."/>
        </authorList>
    </citation>
    <scope>NUCLEOTIDE SEQUENCE</scope>
    <source>
        <strain evidence="3">8032-3</strain>
    </source>
</reference>
<protein>
    <submittedName>
        <fullName evidence="3">Uncharacterized protein</fullName>
    </submittedName>
</protein>
<dbReference type="Gene3D" id="1.20.5.340">
    <property type="match status" value="2"/>
</dbReference>
<evidence type="ECO:0000256" key="2">
    <source>
        <dbReference type="SAM" id="MobiDB-lite"/>
    </source>
</evidence>
<dbReference type="PANTHER" id="PTHR23159">
    <property type="entry name" value="CENTROSOMAL PROTEIN 2"/>
    <property type="match status" value="1"/>
</dbReference>
<keyword evidence="4" id="KW-1185">Reference proteome</keyword>
<dbReference type="PANTHER" id="PTHR23159:SF31">
    <property type="entry name" value="CENTROSOME-ASSOCIATED PROTEIN CEP250 ISOFORM X1"/>
    <property type="match status" value="1"/>
</dbReference>
<dbReference type="Gene3D" id="1.10.287.1490">
    <property type="match status" value="1"/>
</dbReference>
<keyword evidence="1" id="KW-0175">Coiled coil</keyword>
<gene>
    <name evidence="3" type="ORF">QBC33DRAFT_516343</name>
</gene>
<dbReference type="AlphaFoldDB" id="A0AAJ0BX50"/>
<dbReference type="SUPFAM" id="SSF90257">
    <property type="entry name" value="Myosin rod fragments"/>
    <property type="match status" value="2"/>
</dbReference>
<feature type="compositionally biased region" description="Acidic residues" evidence="2">
    <location>
        <begin position="711"/>
        <end position="723"/>
    </location>
</feature>
<name>A0AAJ0BX50_9PEZI</name>
<organism evidence="3 4">
    <name type="scientific">Phialemonium atrogriseum</name>
    <dbReference type="NCBI Taxonomy" id="1093897"/>
    <lineage>
        <taxon>Eukaryota</taxon>
        <taxon>Fungi</taxon>
        <taxon>Dikarya</taxon>
        <taxon>Ascomycota</taxon>
        <taxon>Pezizomycotina</taxon>
        <taxon>Sordariomycetes</taxon>
        <taxon>Sordariomycetidae</taxon>
        <taxon>Cephalothecales</taxon>
        <taxon>Cephalothecaceae</taxon>
        <taxon>Phialemonium</taxon>
    </lineage>
</organism>
<feature type="region of interest" description="Disordered" evidence="2">
    <location>
        <begin position="762"/>
        <end position="808"/>
    </location>
</feature>
<dbReference type="Proteomes" id="UP001244011">
    <property type="component" value="Unassembled WGS sequence"/>
</dbReference>
<comment type="caution">
    <text evidence="3">The sequence shown here is derived from an EMBL/GenBank/DDBJ whole genome shotgun (WGS) entry which is preliminary data.</text>
</comment>
<evidence type="ECO:0000313" key="3">
    <source>
        <dbReference type="EMBL" id="KAK1765925.1"/>
    </source>
</evidence>
<feature type="compositionally biased region" description="Basic residues" evidence="2">
    <location>
        <begin position="768"/>
        <end position="779"/>
    </location>
</feature>
<dbReference type="GeneID" id="85309330"/>